<evidence type="ECO:0000313" key="2">
    <source>
        <dbReference type="EMBL" id="KAG9338202.1"/>
    </source>
</evidence>
<gene>
    <name evidence="2" type="ORF">JZ751_026954</name>
</gene>
<comment type="caution">
    <text evidence="2">The sequence shown here is derived from an EMBL/GenBank/DDBJ whole genome shotgun (WGS) entry which is preliminary data.</text>
</comment>
<feature type="region of interest" description="Disordered" evidence="1">
    <location>
        <begin position="1"/>
        <end position="43"/>
    </location>
</feature>
<feature type="region of interest" description="Disordered" evidence="1">
    <location>
        <begin position="65"/>
        <end position="90"/>
    </location>
</feature>
<name>A0A8T2NKN3_9TELE</name>
<keyword evidence="3" id="KW-1185">Reference proteome</keyword>
<evidence type="ECO:0000256" key="1">
    <source>
        <dbReference type="SAM" id="MobiDB-lite"/>
    </source>
</evidence>
<evidence type="ECO:0000313" key="3">
    <source>
        <dbReference type="Proteomes" id="UP000824540"/>
    </source>
</evidence>
<dbReference type="EMBL" id="JAFBMS010000071">
    <property type="protein sequence ID" value="KAG9338202.1"/>
    <property type="molecule type" value="Genomic_DNA"/>
</dbReference>
<dbReference type="Proteomes" id="UP000824540">
    <property type="component" value="Unassembled WGS sequence"/>
</dbReference>
<sequence length="137" mass="15062">MLCLTAPGPEGGDNMRVRRGRSAISGGGSARGPLPPANHRKPLSINHQNLTTFWDGETKKALHCSHIAPGQGREGQRGRGSRGDDRIRDDRDSIFKPVYTKLQCHGTDLNSQPLCSMFLISNPHPAIIIILSHHTYY</sequence>
<proteinExistence type="predicted"/>
<dbReference type="AlphaFoldDB" id="A0A8T2NKN3"/>
<accession>A0A8T2NKN3</accession>
<reference evidence="2" key="1">
    <citation type="thesis" date="2021" institute="BYU ScholarsArchive" country="Provo, UT, USA">
        <title>Applications of and Algorithms for Genome Assembly and Genomic Analyses with an Emphasis on Marine Teleosts.</title>
        <authorList>
            <person name="Pickett B.D."/>
        </authorList>
    </citation>
    <scope>NUCLEOTIDE SEQUENCE</scope>
    <source>
        <strain evidence="2">HI-2016</strain>
    </source>
</reference>
<organism evidence="2 3">
    <name type="scientific">Albula glossodonta</name>
    <name type="common">roundjaw bonefish</name>
    <dbReference type="NCBI Taxonomy" id="121402"/>
    <lineage>
        <taxon>Eukaryota</taxon>
        <taxon>Metazoa</taxon>
        <taxon>Chordata</taxon>
        <taxon>Craniata</taxon>
        <taxon>Vertebrata</taxon>
        <taxon>Euteleostomi</taxon>
        <taxon>Actinopterygii</taxon>
        <taxon>Neopterygii</taxon>
        <taxon>Teleostei</taxon>
        <taxon>Albuliformes</taxon>
        <taxon>Albulidae</taxon>
        <taxon>Albula</taxon>
    </lineage>
</organism>
<feature type="compositionally biased region" description="Basic and acidic residues" evidence="1">
    <location>
        <begin position="74"/>
        <end position="90"/>
    </location>
</feature>
<protein>
    <submittedName>
        <fullName evidence="2">Uncharacterized protein</fullName>
    </submittedName>
</protein>